<dbReference type="PANTHER" id="PTHR48100">
    <property type="entry name" value="BROAD-SPECIFICITY PHOSPHATASE YOR283W-RELATED"/>
    <property type="match status" value="1"/>
</dbReference>
<evidence type="ECO:0000313" key="2">
    <source>
        <dbReference type="EMBL" id="THC92804.1"/>
    </source>
</evidence>
<dbReference type="SUPFAM" id="SSF53254">
    <property type="entry name" value="Phosphoglycerate mutase-like"/>
    <property type="match status" value="1"/>
</dbReference>
<dbReference type="VEuPathDB" id="FungiDB:EYZ11_007706"/>
<comment type="caution">
    <text evidence="2">The sequence shown here is derived from an EMBL/GenBank/DDBJ whole genome shotgun (WGS) entry which is preliminary data.</text>
</comment>
<dbReference type="GeneID" id="54330418"/>
<gene>
    <name evidence="1" type="ORF">ATNIH1004_007716</name>
    <name evidence="2" type="ORF">EYZ11_007706</name>
</gene>
<dbReference type="PANTHER" id="PTHR48100:SF54">
    <property type="entry name" value="PHOSPHATASE SPAC5H10.03-RELATED"/>
    <property type="match status" value="1"/>
</dbReference>
<proteinExistence type="predicted"/>
<dbReference type="InterPro" id="IPR013078">
    <property type="entry name" value="His_Pase_superF_clade-1"/>
</dbReference>
<reference evidence="2 3" key="1">
    <citation type="submission" date="2019-03" db="EMBL/GenBank/DDBJ databases">
        <title>The genome sequence of a newly discovered highly antifungal drug resistant Aspergillus species, Aspergillus tanneri NIH 1004.</title>
        <authorList>
            <person name="Mounaud S."/>
            <person name="Singh I."/>
            <person name="Joardar V."/>
            <person name="Pakala S."/>
            <person name="Pakala S."/>
            <person name="Venepally P."/>
            <person name="Hoover J."/>
            <person name="Nierman W."/>
            <person name="Chung J."/>
            <person name="Losada L."/>
        </authorList>
    </citation>
    <scope>NUCLEOTIDE SEQUENCE [LARGE SCALE GENOMIC DNA]</scope>
    <source>
        <strain evidence="2 3">NIH1004</strain>
    </source>
</reference>
<keyword evidence="3" id="KW-1185">Reference proteome</keyword>
<name>A0A4V3UNW9_9EURO</name>
<protein>
    <submittedName>
        <fullName evidence="2">Uncharacterized protein</fullName>
    </submittedName>
</protein>
<dbReference type="Gene3D" id="3.40.50.1240">
    <property type="entry name" value="Phosphoglycerate mutase-like"/>
    <property type="match status" value="1"/>
</dbReference>
<dbReference type="OrthoDB" id="496981at2759"/>
<accession>A0A4V3UNW9</accession>
<evidence type="ECO:0000313" key="1">
    <source>
        <dbReference type="EMBL" id="KAA8646289.1"/>
    </source>
</evidence>
<organism evidence="2 3">
    <name type="scientific">Aspergillus tanneri</name>
    <dbReference type="NCBI Taxonomy" id="1220188"/>
    <lineage>
        <taxon>Eukaryota</taxon>
        <taxon>Fungi</taxon>
        <taxon>Dikarya</taxon>
        <taxon>Ascomycota</taxon>
        <taxon>Pezizomycotina</taxon>
        <taxon>Eurotiomycetes</taxon>
        <taxon>Eurotiomycetidae</taxon>
        <taxon>Eurotiales</taxon>
        <taxon>Aspergillaceae</taxon>
        <taxon>Aspergillus</taxon>
        <taxon>Aspergillus subgen. Circumdati</taxon>
    </lineage>
</organism>
<dbReference type="AlphaFoldDB" id="A0A4V3UNW9"/>
<dbReference type="Pfam" id="PF00300">
    <property type="entry name" value="His_Phos_1"/>
    <property type="match status" value="1"/>
</dbReference>
<dbReference type="EMBL" id="SOSA01000307">
    <property type="protein sequence ID" value="THC92804.1"/>
    <property type="molecule type" value="Genomic_DNA"/>
</dbReference>
<dbReference type="Proteomes" id="UP000324241">
    <property type="component" value="Unassembled WGS sequence"/>
</dbReference>
<dbReference type="GO" id="GO:0005737">
    <property type="term" value="C:cytoplasm"/>
    <property type="evidence" value="ECO:0007669"/>
    <property type="project" value="TreeGrafter"/>
</dbReference>
<dbReference type="SMART" id="SM00855">
    <property type="entry name" value="PGAM"/>
    <property type="match status" value="1"/>
</dbReference>
<dbReference type="InterPro" id="IPR050275">
    <property type="entry name" value="PGM_Phosphatase"/>
</dbReference>
<dbReference type="Proteomes" id="UP000308092">
    <property type="component" value="Unassembled WGS sequence"/>
</dbReference>
<evidence type="ECO:0000313" key="4">
    <source>
        <dbReference type="Proteomes" id="UP000324241"/>
    </source>
</evidence>
<dbReference type="EMBL" id="QUQM01000007">
    <property type="protein sequence ID" value="KAA8646289.1"/>
    <property type="molecule type" value="Genomic_DNA"/>
</dbReference>
<dbReference type="GO" id="GO:0016791">
    <property type="term" value="F:phosphatase activity"/>
    <property type="evidence" value="ECO:0007669"/>
    <property type="project" value="TreeGrafter"/>
</dbReference>
<dbReference type="InterPro" id="IPR029033">
    <property type="entry name" value="His_PPase_superfam"/>
</dbReference>
<evidence type="ECO:0000313" key="3">
    <source>
        <dbReference type="Proteomes" id="UP000308092"/>
    </source>
</evidence>
<sequence length="267" mass="30503">MAPVIHCVRHAQGAHNISLEHSNITDPALTEKGYQQCQQFQKKFTDHSRIDLLLASPLRRAIYTALEGFEPVFNTSPDRRLLLLPDLQEYSDFLCDVGVARSVLEREIQEKELPVDASLVSDDWYLKSGRYAPTLEAISLRARDVRCWLKARPEREIVVVTHGGFLHFLTEDWEDSCIGLGTGWMNMEYRTYEFTDSDYNDLGEVDFHGHNATLVETAESRLRRGKTAQPPTRREQQRLFLSGLEGWRAQGLCLSVAEQQAQRPSPT</sequence>
<dbReference type="RefSeq" id="XP_033425650.1">
    <property type="nucleotide sequence ID" value="XM_033572335.1"/>
</dbReference>
<reference evidence="1 4" key="2">
    <citation type="submission" date="2019-08" db="EMBL/GenBank/DDBJ databases">
        <title>The genome sequence of a newly discovered highly antifungal drug resistant Aspergillus species, Aspergillus tanneri NIH 1004.</title>
        <authorList>
            <person name="Mounaud S."/>
            <person name="Singh I."/>
            <person name="Joardar V."/>
            <person name="Pakala S."/>
            <person name="Pakala S."/>
            <person name="Venepally P."/>
            <person name="Chung J.K."/>
            <person name="Losada L."/>
            <person name="Nierman W.C."/>
        </authorList>
    </citation>
    <scope>NUCLEOTIDE SEQUENCE [LARGE SCALE GENOMIC DNA]</scope>
    <source>
        <strain evidence="1 4">NIH1004</strain>
    </source>
</reference>